<dbReference type="InterPro" id="IPR014729">
    <property type="entry name" value="Rossmann-like_a/b/a_fold"/>
</dbReference>
<evidence type="ECO:0000313" key="2">
    <source>
        <dbReference type="Proteomes" id="UP000501094"/>
    </source>
</evidence>
<dbReference type="InterPro" id="IPR020022">
    <property type="entry name" value="N-acetyl_sugar_amidoTrfase"/>
</dbReference>
<sequence length="396" mass="47193">MKINKIFFEIDPVKTVRISLHQKYKSTYFKQCAKCVMDNSINNLRFDKNGICEYCNKYEIIIDEKKIYNKKSNIQNQINNLKKSKKKYDAILGVSGGVDSSFLTLKCKEWGLNILLVHFDNGWNSNESIRNIKAIQEFTKYDLYTHVVDWEEFKKLQLSFLKANLVNFESPSDHGIFSLLYNVANEKKISNILTGINFETETFVELEEDEKTFAFGYSYGDLYHLKSVYKKFYKDPLTTFPQLSYFKKAYFQKIKKIKMINILDYTNYKKSSAIEYLENLTNWKRYPSKHFESIITRFHQSFILPVKFGLDKRTLHLSNLIWSKQISRSEALIELKKDICDESLLVQDYYFFLKKLNLYESDFRKICLTDEKFFFQYPNSHKFFKILKKIKKIFNG</sequence>
<organism evidence="1 2">
    <name type="scientific">Candidatus Pelagibacter giovannonii</name>
    <dbReference type="NCBI Taxonomy" id="2563896"/>
    <lineage>
        <taxon>Bacteria</taxon>
        <taxon>Pseudomonadati</taxon>
        <taxon>Pseudomonadota</taxon>
        <taxon>Alphaproteobacteria</taxon>
        <taxon>Candidatus Pelagibacterales</taxon>
        <taxon>Candidatus Pelagibacteraceae</taxon>
        <taxon>Candidatus Pelagibacter</taxon>
    </lineage>
</organism>
<proteinExistence type="predicted"/>
<dbReference type="AlphaFoldDB" id="A0A6H1Q294"/>
<dbReference type="Proteomes" id="UP000501094">
    <property type="component" value="Chromosome"/>
</dbReference>
<dbReference type="NCBIfam" id="TIGR03573">
    <property type="entry name" value="WbuX"/>
    <property type="match status" value="1"/>
</dbReference>
<gene>
    <name evidence="1" type="ORF">E5R92_03380</name>
</gene>
<dbReference type="KEGG" id="peg:E5R92_03380"/>
<protein>
    <submittedName>
        <fullName evidence="1">N-acetyl sugar amidotransferase</fullName>
    </submittedName>
</protein>
<dbReference type="EMBL" id="CP038852">
    <property type="protein sequence ID" value="QIZ20826.1"/>
    <property type="molecule type" value="Genomic_DNA"/>
</dbReference>
<keyword evidence="2" id="KW-1185">Reference proteome</keyword>
<dbReference type="GO" id="GO:0016740">
    <property type="term" value="F:transferase activity"/>
    <property type="evidence" value="ECO:0007669"/>
    <property type="project" value="UniProtKB-KW"/>
</dbReference>
<evidence type="ECO:0000313" key="1">
    <source>
        <dbReference type="EMBL" id="QIZ20826.1"/>
    </source>
</evidence>
<reference evidence="1 2" key="1">
    <citation type="journal article" date="2020" name="Nat. Microbiol.">
        <title>Lysogenic host-virus interactions in SAR11 marine bacteria.</title>
        <authorList>
            <person name="Morris R.M."/>
            <person name="Cain K.R."/>
            <person name="Hvorecny K.L."/>
            <person name="Kollman J.M."/>
        </authorList>
    </citation>
    <scope>NUCLEOTIDE SEQUENCE [LARGE SCALE GENOMIC DNA]</scope>
    <source>
        <strain evidence="1 2">NP1</strain>
    </source>
</reference>
<dbReference type="SUPFAM" id="SSF52402">
    <property type="entry name" value="Adenine nucleotide alpha hydrolases-like"/>
    <property type="match status" value="1"/>
</dbReference>
<keyword evidence="1" id="KW-0808">Transferase</keyword>
<accession>A0A6H1Q294</accession>
<dbReference type="Gene3D" id="3.40.50.620">
    <property type="entry name" value="HUPs"/>
    <property type="match status" value="1"/>
</dbReference>
<dbReference type="RefSeq" id="WP_168606705.1">
    <property type="nucleotide sequence ID" value="NZ_CP038852.1"/>
</dbReference>
<name>A0A6H1Q294_9PROT</name>